<comment type="caution">
    <text evidence="1">The sequence shown here is derived from an EMBL/GenBank/DDBJ whole genome shotgun (WGS) entry which is preliminary data.</text>
</comment>
<proteinExistence type="predicted"/>
<name>A0ABW4Z032_9HYPH</name>
<dbReference type="EMBL" id="JBHUHD010000001">
    <property type="protein sequence ID" value="MFD2141743.1"/>
    <property type="molecule type" value="Genomic_DNA"/>
</dbReference>
<accession>A0ABW4Z032</accession>
<dbReference type="RefSeq" id="WP_213352584.1">
    <property type="nucleotide sequence ID" value="NZ_JAHBGB010000027.1"/>
</dbReference>
<evidence type="ECO:0000313" key="2">
    <source>
        <dbReference type="Proteomes" id="UP001597299"/>
    </source>
</evidence>
<organism evidence="1 2">
    <name type="scientific">Ancylobacter oerskovii</name>
    <dbReference type="NCBI Taxonomy" id="459519"/>
    <lineage>
        <taxon>Bacteria</taxon>
        <taxon>Pseudomonadati</taxon>
        <taxon>Pseudomonadota</taxon>
        <taxon>Alphaproteobacteria</taxon>
        <taxon>Hyphomicrobiales</taxon>
        <taxon>Xanthobacteraceae</taxon>
        <taxon>Ancylobacter</taxon>
    </lineage>
</organism>
<protein>
    <submittedName>
        <fullName evidence="1">Isoquinoline 1-oxidoreductase subunit</fullName>
    </submittedName>
</protein>
<keyword evidence="2" id="KW-1185">Reference proteome</keyword>
<dbReference type="InterPro" id="IPR036280">
    <property type="entry name" value="Multihaem_cyt_sf"/>
</dbReference>
<evidence type="ECO:0000313" key="1">
    <source>
        <dbReference type="EMBL" id="MFD2141743.1"/>
    </source>
</evidence>
<dbReference type="SUPFAM" id="SSF48695">
    <property type="entry name" value="Multiheme cytochromes"/>
    <property type="match status" value="1"/>
</dbReference>
<gene>
    <name evidence="1" type="ORF">ACFSNC_15120</name>
</gene>
<sequence>MRRFQEVSGVAFAACAAEALLAVTLAVGSGLADDKIQPPADGTLKGVADFQSIGEPSARSRALFTEAAKVITGPRCINCHPATRSPTQGDDRHPHRPPIQAGESGMGVAGLNCHSCHRFKNTSLPGSRVGSIPGAEHWLLAPASMAWQGLTLGEICRQLKDPARNGGRSLADIHKHMSTDHLVAWAWQPGAGRRPAPGTQEVFGALIEAWIATGAECPS</sequence>
<dbReference type="Proteomes" id="UP001597299">
    <property type="component" value="Unassembled WGS sequence"/>
</dbReference>
<reference evidence="2" key="1">
    <citation type="journal article" date="2019" name="Int. J. Syst. Evol. Microbiol.">
        <title>The Global Catalogue of Microorganisms (GCM) 10K type strain sequencing project: providing services to taxonomists for standard genome sequencing and annotation.</title>
        <authorList>
            <consortium name="The Broad Institute Genomics Platform"/>
            <consortium name="The Broad Institute Genome Sequencing Center for Infectious Disease"/>
            <person name="Wu L."/>
            <person name="Ma J."/>
        </authorList>
    </citation>
    <scope>NUCLEOTIDE SEQUENCE [LARGE SCALE GENOMIC DNA]</scope>
    <source>
        <strain evidence="2">CCM 7435</strain>
    </source>
</reference>